<evidence type="ECO:0000256" key="2">
    <source>
        <dbReference type="SAM" id="SignalP"/>
    </source>
</evidence>
<sequence>MAPVFVWSCVELFISNVHACLPTFSCLFRRWWAILGVKKSALNKREYYDTGGSRIHRSRPQATEDEEDDKSHGDEVQLTSFPGWPLNLLRGKDSRDDIAASRSRIQVKEEVTISWN</sequence>
<organism evidence="3 4">
    <name type="scientific">Penicillium canescens</name>
    <dbReference type="NCBI Taxonomy" id="5083"/>
    <lineage>
        <taxon>Eukaryota</taxon>
        <taxon>Fungi</taxon>
        <taxon>Dikarya</taxon>
        <taxon>Ascomycota</taxon>
        <taxon>Pezizomycotina</taxon>
        <taxon>Eurotiomycetes</taxon>
        <taxon>Eurotiomycetidae</taxon>
        <taxon>Eurotiales</taxon>
        <taxon>Aspergillaceae</taxon>
        <taxon>Penicillium</taxon>
    </lineage>
</organism>
<accession>A0AAD6I509</accession>
<comment type="caution">
    <text evidence="3">The sequence shown here is derived from an EMBL/GenBank/DDBJ whole genome shotgun (WGS) entry which is preliminary data.</text>
</comment>
<dbReference type="EMBL" id="JAQJZL010000014">
    <property type="protein sequence ID" value="KAJ6030814.1"/>
    <property type="molecule type" value="Genomic_DNA"/>
</dbReference>
<feature type="signal peptide" evidence="2">
    <location>
        <begin position="1"/>
        <end position="19"/>
    </location>
</feature>
<reference evidence="3" key="2">
    <citation type="submission" date="2023-01" db="EMBL/GenBank/DDBJ databases">
        <authorList>
            <person name="Petersen C."/>
        </authorList>
    </citation>
    <scope>NUCLEOTIDE SEQUENCE</scope>
    <source>
        <strain evidence="3">IBT 15450</strain>
    </source>
</reference>
<keyword evidence="2" id="KW-0732">Signal</keyword>
<feature type="chain" id="PRO_5042110396" evidence="2">
    <location>
        <begin position="20"/>
        <end position="116"/>
    </location>
</feature>
<dbReference type="AlphaFoldDB" id="A0AAD6I509"/>
<dbReference type="Proteomes" id="UP001219568">
    <property type="component" value="Unassembled WGS sequence"/>
</dbReference>
<gene>
    <name evidence="3" type="ORF">N7460_011080</name>
</gene>
<proteinExistence type="predicted"/>
<keyword evidence="4" id="KW-1185">Reference proteome</keyword>
<evidence type="ECO:0000313" key="3">
    <source>
        <dbReference type="EMBL" id="KAJ6030814.1"/>
    </source>
</evidence>
<feature type="region of interest" description="Disordered" evidence="1">
    <location>
        <begin position="51"/>
        <end position="83"/>
    </location>
</feature>
<protein>
    <submittedName>
        <fullName evidence="3">Uncharacterized protein</fullName>
    </submittedName>
</protein>
<evidence type="ECO:0000256" key="1">
    <source>
        <dbReference type="SAM" id="MobiDB-lite"/>
    </source>
</evidence>
<evidence type="ECO:0000313" key="4">
    <source>
        <dbReference type="Proteomes" id="UP001219568"/>
    </source>
</evidence>
<reference evidence="3" key="1">
    <citation type="journal article" date="2023" name="IMA Fungus">
        <title>Comparative genomic study of the Penicillium genus elucidates a diverse pangenome and 15 lateral gene transfer events.</title>
        <authorList>
            <person name="Petersen C."/>
            <person name="Sorensen T."/>
            <person name="Nielsen M.R."/>
            <person name="Sondergaard T.E."/>
            <person name="Sorensen J.L."/>
            <person name="Fitzpatrick D.A."/>
            <person name="Frisvad J.C."/>
            <person name="Nielsen K.L."/>
        </authorList>
    </citation>
    <scope>NUCLEOTIDE SEQUENCE</scope>
    <source>
        <strain evidence="3">IBT 15450</strain>
    </source>
</reference>
<name>A0AAD6I509_PENCN</name>